<organism evidence="3">
    <name type="scientific">Capitella teleta</name>
    <name type="common">Polychaete worm</name>
    <dbReference type="NCBI Taxonomy" id="283909"/>
    <lineage>
        <taxon>Eukaryota</taxon>
        <taxon>Metazoa</taxon>
        <taxon>Spiralia</taxon>
        <taxon>Lophotrochozoa</taxon>
        <taxon>Annelida</taxon>
        <taxon>Polychaeta</taxon>
        <taxon>Sedentaria</taxon>
        <taxon>Scolecida</taxon>
        <taxon>Capitellidae</taxon>
        <taxon>Capitella</taxon>
    </lineage>
</organism>
<keyword evidence="1" id="KW-0812">Transmembrane</keyword>
<reference evidence="5" key="1">
    <citation type="submission" date="2012-12" db="EMBL/GenBank/DDBJ databases">
        <authorList>
            <person name="Hellsten U."/>
            <person name="Grimwood J."/>
            <person name="Chapman J.A."/>
            <person name="Shapiro H."/>
            <person name="Aerts A."/>
            <person name="Otillar R.P."/>
            <person name="Terry A.Y."/>
            <person name="Boore J.L."/>
            <person name="Simakov O."/>
            <person name="Marletaz F."/>
            <person name="Cho S.-J."/>
            <person name="Edsinger-Gonzales E."/>
            <person name="Havlak P."/>
            <person name="Kuo D.-H."/>
            <person name="Larsson T."/>
            <person name="Lv J."/>
            <person name="Arendt D."/>
            <person name="Savage R."/>
            <person name="Osoegawa K."/>
            <person name="de Jong P."/>
            <person name="Lindberg D.R."/>
            <person name="Seaver E.C."/>
            <person name="Weisblat D.A."/>
            <person name="Putnam N.H."/>
            <person name="Grigoriev I.V."/>
            <person name="Rokhsar D.S."/>
        </authorList>
    </citation>
    <scope>NUCLEOTIDE SEQUENCE</scope>
    <source>
        <strain evidence="5">I ESC-2004</strain>
    </source>
</reference>
<accession>R7TJA0</accession>
<keyword evidence="1" id="KW-1133">Transmembrane helix</keyword>
<dbReference type="GO" id="GO:0005509">
    <property type="term" value="F:calcium ion binding"/>
    <property type="evidence" value="ECO:0007669"/>
    <property type="project" value="InterPro"/>
</dbReference>
<dbReference type="PANTHER" id="PTHR16213">
    <property type="entry name" value="SELENOPROTEIN N"/>
    <property type="match status" value="1"/>
</dbReference>
<dbReference type="InterPro" id="IPR018247">
    <property type="entry name" value="EF_Hand_1_Ca_BS"/>
</dbReference>
<evidence type="ECO:0000313" key="4">
    <source>
        <dbReference type="EnsemblMetazoa" id="CapteP222091"/>
    </source>
</evidence>
<dbReference type="OrthoDB" id="10062435at2759"/>
<evidence type="ECO:0000313" key="5">
    <source>
        <dbReference type="Proteomes" id="UP000014760"/>
    </source>
</evidence>
<dbReference type="PANTHER" id="PTHR16213:SF78">
    <property type="entry name" value="SELENOPROTEIN N"/>
    <property type="match status" value="1"/>
</dbReference>
<dbReference type="HOGENOM" id="CLU_042746_0_0_1"/>
<feature type="transmembrane region" description="Helical" evidence="1">
    <location>
        <begin position="21"/>
        <end position="39"/>
    </location>
</feature>
<dbReference type="EMBL" id="KB309584">
    <property type="protein sequence ID" value="ELT93878.1"/>
    <property type="molecule type" value="Genomic_DNA"/>
</dbReference>
<dbReference type="EMBL" id="AMQN01012526">
    <property type="status" value="NOT_ANNOTATED_CDS"/>
    <property type="molecule type" value="Genomic_DNA"/>
</dbReference>
<proteinExistence type="predicted"/>
<dbReference type="STRING" id="283909.R7TJA0"/>
<reference evidence="3 5" key="2">
    <citation type="journal article" date="2013" name="Nature">
        <title>Insights into bilaterian evolution from three spiralian genomes.</title>
        <authorList>
            <person name="Simakov O."/>
            <person name="Marletaz F."/>
            <person name="Cho S.J."/>
            <person name="Edsinger-Gonzales E."/>
            <person name="Havlak P."/>
            <person name="Hellsten U."/>
            <person name="Kuo D.H."/>
            <person name="Larsson T."/>
            <person name="Lv J."/>
            <person name="Arendt D."/>
            <person name="Savage R."/>
            <person name="Osoegawa K."/>
            <person name="de Jong P."/>
            <person name="Grimwood J."/>
            <person name="Chapman J.A."/>
            <person name="Shapiro H."/>
            <person name="Aerts A."/>
            <person name="Otillar R.P."/>
            <person name="Terry A.Y."/>
            <person name="Boore J.L."/>
            <person name="Grigoriev I.V."/>
            <person name="Lindberg D.R."/>
            <person name="Seaver E.C."/>
            <person name="Weisblat D.A."/>
            <person name="Putnam N.H."/>
            <person name="Rokhsar D.S."/>
        </authorList>
    </citation>
    <scope>NUCLEOTIDE SEQUENCE</scope>
    <source>
        <strain evidence="3 5">I ESC-2004</strain>
    </source>
</reference>
<feature type="non-terminal residue" evidence="3">
    <location>
        <position position="385"/>
    </location>
</feature>
<dbReference type="EnsemblMetazoa" id="CapteT222091">
    <property type="protein sequence ID" value="CapteP222091"/>
    <property type="gene ID" value="CapteG222091"/>
</dbReference>
<dbReference type="OMA" id="EITWQQE"/>
<evidence type="ECO:0000313" key="3">
    <source>
        <dbReference type="EMBL" id="ELT93878.1"/>
    </source>
</evidence>
<keyword evidence="5" id="KW-1185">Reference proteome</keyword>
<evidence type="ECO:0000256" key="1">
    <source>
        <dbReference type="SAM" id="Phobius"/>
    </source>
</evidence>
<feature type="domain" description="EF-hand" evidence="2">
    <location>
        <begin position="73"/>
        <end position="100"/>
    </location>
</feature>
<gene>
    <name evidence="3" type="ORF">CAPTEDRAFT_222091</name>
</gene>
<keyword evidence="1" id="KW-0472">Membrane</keyword>
<dbReference type="AlphaFoldDB" id="R7TJA0"/>
<dbReference type="GO" id="GO:0005789">
    <property type="term" value="C:endoplasmic reticulum membrane"/>
    <property type="evidence" value="ECO:0007669"/>
    <property type="project" value="TreeGrafter"/>
</dbReference>
<reference evidence="4" key="3">
    <citation type="submission" date="2015-06" db="UniProtKB">
        <authorList>
            <consortium name="EnsemblMetazoa"/>
        </authorList>
    </citation>
    <scope>IDENTIFICATION</scope>
</reference>
<evidence type="ECO:0000259" key="2">
    <source>
        <dbReference type="PROSITE" id="PS50222"/>
    </source>
</evidence>
<dbReference type="PROSITE" id="PS50222">
    <property type="entry name" value="EF_HAND_2"/>
    <property type="match status" value="1"/>
</dbReference>
<name>R7TJA0_CAPTE</name>
<dbReference type="Proteomes" id="UP000014760">
    <property type="component" value="Unassembled WGS sequence"/>
</dbReference>
<dbReference type="InterPro" id="IPR002048">
    <property type="entry name" value="EF_hand_dom"/>
</dbReference>
<dbReference type="PROSITE" id="PS00018">
    <property type="entry name" value="EF_HAND_1"/>
    <property type="match status" value="1"/>
</dbReference>
<protein>
    <recommendedName>
        <fullName evidence="2">EF-hand domain-containing protein</fullName>
    </recommendedName>
</protein>
<sequence>MGTRDIGVQTTPLPDQPKSRWLLWAGLGLLLALTWPFILELPMLMLELLQGNHGGFRVPADVLEDMGLDGVLLFKRHDRDDNGQLSLEEFEPLAHRLLDMNVTTDYNLPISELDEVVTIEVHFEPLVIDSMTTKGKPTTAMIGLDSMLGLKQWKKPNIPWKNFGVGHFSHLLPDEQNLRVGHVFWWVTPLEETFEGAVLSSNRYEPPGVFGARETLLHSLLSMAHPRPFLLQRFAPQGSVACVRSLNERSVELVFRVHAEYQLNDPPVHPFWFSPAQFVGRLVLNRSGNKLLEFEMEVPNKRKLNVDMEWMNSVDEEIEVDIGYLPQLRWHATRSSLPATLGTEDLRSVHLNSSDKSKKAIEWTQQIPYSEAERSIERALYPFKE</sequence>
<dbReference type="GO" id="GO:0055074">
    <property type="term" value="P:calcium ion homeostasis"/>
    <property type="evidence" value="ECO:0007669"/>
    <property type="project" value="TreeGrafter"/>
</dbReference>